<proteinExistence type="inferred from homology"/>
<keyword evidence="12" id="KW-1185">Reference proteome</keyword>
<evidence type="ECO:0000256" key="5">
    <source>
        <dbReference type="ARBA" id="ARBA00022989"/>
    </source>
</evidence>
<dbReference type="InterPro" id="IPR006685">
    <property type="entry name" value="MscS_channel_2nd"/>
</dbReference>
<dbReference type="SUPFAM" id="SSF82689">
    <property type="entry name" value="Mechanosensitive channel protein MscS (YggB), C-terminal domain"/>
    <property type="match status" value="1"/>
</dbReference>
<dbReference type="GO" id="GO:0008381">
    <property type="term" value="F:mechanosensitive monoatomic ion channel activity"/>
    <property type="evidence" value="ECO:0007669"/>
    <property type="project" value="UniProtKB-ARBA"/>
</dbReference>
<evidence type="ECO:0000259" key="8">
    <source>
        <dbReference type="Pfam" id="PF00924"/>
    </source>
</evidence>
<dbReference type="Pfam" id="PF00924">
    <property type="entry name" value="MS_channel_2nd"/>
    <property type="match status" value="1"/>
</dbReference>
<dbReference type="InterPro" id="IPR011014">
    <property type="entry name" value="MscS_channel_TM-2"/>
</dbReference>
<dbReference type="GO" id="GO:0005886">
    <property type="term" value="C:plasma membrane"/>
    <property type="evidence" value="ECO:0007669"/>
    <property type="project" value="UniProtKB-SubCell"/>
</dbReference>
<dbReference type="Gene3D" id="1.10.287.1260">
    <property type="match status" value="1"/>
</dbReference>
<evidence type="ECO:0000256" key="4">
    <source>
        <dbReference type="ARBA" id="ARBA00022692"/>
    </source>
</evidence>
<evidence type="ECO:0000256" key="7">
    <source>
        <dbReference type="SAM" id="Phobius"/>
    </source>
</evidence>
<evidence type="ECO:0000256" key="1">
    <source>
        <dbReference type="ARBA" id="ARBA00004651"/>
    </source>
</evidence>
<feature type="transmembrane region" description="Helical" evidence="7">
    <location>
        <begin position="102"/>
        <end position="120"/>
    </location>
</feature>
<evidence type="ECO:0000256" key="2">
    <source>
        <dbReference type="ARBA" id="ARBA00008017"/>
    </source>
</evidence>
<dbReference type="Gene3D" id="3.30.70.100">
    <property type="match status" value="1"/>
</dbReference>
<dbReference type="InterPro" id="IPR010920">
    <property type="entry name" value="LSM_dom_sf"/>
</dbReference>
<dbReference type="InterPro" id="IPR011066">
    <property type="entry name" value="MscS_channel_C_sf"/>
</dbReference>
<feature type="domain" description="Mechanosensitive ion channel MscS C-terminal" evidence="9">
    <location>
        <begin position="271"/>
        <end position="355"/>
    </location>
</feature>
<reference evidence="11 12" key="1">
    <citation type="submission" date="2023-08" db="EMBL/GenBank/DDBJ databases">
        <title>Pleionea litopenaei sp. nov., isolated from stomach of juvenile Litopenaeus vannamei.</title>
        <authorList>
            <person name="Rho A.M."/>
            <person name="Hwang C.Y."/>
        </authorList>
    </citation>
    <scope>NUCLEOTIDE SEQUENCE [LARGE SCALE GENOMIC DNA]</scope>
    <source>
        <strain evidence="11 12">HL-JVS1</strain>
    </source>
</reference>
<organism evidence="11 12">
    <name type="scientific">Pleionea litopenaei</name>
    <dbReference type="NCBI Taxonomy" id="3070815"/>
    <lineage>
        <taxon>Bacteria</taxon>
        <taxon>Pseudomonadati</taxon>
        <taxon>Pseudomonadota</taxon>
        <taxon>Gammaproteobacteria</taxon>
        <taxon>Oceanospirillales</taxon>
        <taxon>Pleioneaceae</taxon>
        <taxon>Pleionea</taxon>
    </lineage>
</organism>
<dbReference type="PANTHER" id="PTHR43634">
    <property type="entry name" value="OW CONDUCTANCE MECHANOSENSITIVE CHANNEL"/>
    <property type="match status" value="1"/>
</dbReference>
<dbReference type="KEGG" id="plei:Q9312_03840"/>
<keyword evidence="3" id="KW-1003">Cell membrane</keyword>
<name>A0AA51RUT0_9GAMM</name>
<dbReference type="Pfam" id="PF21082">
    <property type="entry name" value="MS_channel_3rd"/>
    <property type="match status" value="1"/>
</dbReference>
<dbReference type="RefSeq" id="WP_309203244.1">
    <property type="nucleotide sequence ID" value="NZ_CP133548.1"/>
</dbReference>
<dbReference type="InterPro" id="IPR045042">
    <property type="entry name" value="YnaI-like"/>
</dbReference>
<feature type="domain" description="Mechanosensitive ion channel transmembrane helices 2/3" evidence="10">
    <location>
        <begin position="151"/>
        <end position="192"/>
    </location>
</feature>
<dbReference type="Gene3D" id="2.30.30.60">
    <property type="match status" value="1"/>
</dbReference>
<dbReference type="AlphaFoldDB" id="A0AA51RUT0"/>
<dbReference type="PANTHER" id="PTHR43634:SF2">
    <property type="entry name" value="LOW CONDUCTANCE MECHANOSENSITIVE CHANNEL YNAI"/>
    <property type="match status" value="1"/>
</dbReference>
<feature type="transmembrane region" description="Helical" evidence="7">
    <location>
        <begin position="56"/>
        <end position="78"/>
    </location>
</feature>
<dbReference type="SUPFAM" id="SSF50182">
    <property type="entry name" value="Sm-like ribonucleoproteins"/>
    <property type="match status" value="1"/>
</dbReference>
<evidence type="ECO:0000313" key="11">
    <source>
        <dbReference type="EMBL" id="WMS88053.1"/>
    </source>
</evidence>
<dbReference type="InterPro" id="IPR049142">
    <property type="entry name" value="MS_channel_1st"/>
</dbReference>
<dbReference type="InterPro" id="IPR023408">
    <property type="entry name" value="MscS_beta-dom_sf"/>
</dbReference>
<keyword evidence="5 7" id="KW-1133">Transmembrane helix</keyword>
<evidence type="ECO:0000256" key="6">
    <source>
        <dbReference type="ARBA" id="ARBA00023136"/>
    </source>
</evidence>
<evidence type="ECO:0000259" key="9">
    <source>
        <dbReference type="Pfam" id="PF21082"/>
    </source>
</evidence>
<feature type="transmembrane region" description="Helical" evidence="7">
    <location>
        <begin position="155"/>
        <end position="179"/>
    </location>
</feature>
<evidence type="ECO:0000256" key="3">
    <source>
        <dbReference type="ARBA" id="ARBA00022475"/>
    </source>
</evidence>
<keyword evidence="4 7" id="KW-0812">Transmembrane</keyword>
<gene>
    <name evidence="11" type="ORF">Q9312_03840</name>
</gene>
<dbReference type="InterPro" id="IPR049278">
    <property type="entry name" value="MS_channel_C"/>
</dbReference>
<feature type="domain" description="Mechanosensitive ion channel MscS" evidence="8">
    <location>
        <begin position="193"/>
        <end position="262"/>
    </location>
</feature>
<feature type="transmembrane region" description="Helical" evidence="7">
    <location>
        <begin position="15"/>
        <end position="35"/>
    </location>
</feature>
<comment type="similarity">
    <text evidence="2">Belongs to the MscS (TC 1.A.23) family.</text>
</comment>
<dbReference type="EMBL" id="CP133548">
    <property type="protein sequence ID" value="WMS88053.1"/>
    <property type="molecule type" value="Genomic_DNA"/>
</dbReference>
<protein>
    <submittedName>
        <fullName evidence="11">Mechanosensitive ion channel family protein</fullName>
    </submittedName>
</protein>
<comment type="subcellular location">
    <subcellularLocation>
        <location evidence="1">Cell membrane</location>
        <topology evidence="1">Multi-pass membrane protein</topology>
    </subcellularLocation>
</comment>
<dbReference type="SUPFAM" id="SSF82861">
    <property type="entry name" value="Mechanosensitive channel protein MscS (YggB), transmembrane region"/>
    <property type="match status" value="1"/>
</dbReference>
<dbReference type="Proteomes" id="UP001239782">
    <property type="component" value="Chromosome"/>
</dbReference>
<accession>A0AA51RUT0</accession>
<evidence type="ECO:0000313" key="12">
    <source>
        <dbReference type="Proteomes" id="UP001239782"/>
    </source>
</evidence>
<dbReference type="Pfam" id="PF21088">
    <property type="entry name" value="MS_channel_1st"/>
    <property type="match status" value="1"/>
</dbReference>
<keyword evidence="6 7" id="KW-0472">Membrane</keyword>
<evidence type="ECO:0000259" key="10">
    <source>
        <dbReference type="Pfam" id="PF21088"/>
    </source>
</evidence>
<sequence length="378" mass="43500">MEFLRDYLYKLQGESAWMTEIFIIVLATLILNLIWRQFHSRLFKRIIKTRTFWDDALFTALSRPVTWAIWITGISFAIESSQSNYLIELIQFKATGATEPTYINNVILIGLFGWFLTRFVHESEQHLVEYQKQKTDKEDRVDETTIYAMSKLLRVSVIITITLVVLQTMGVSISAVLAFGGIGGIAIGFAAKDLLANFFGGLMIYLDRPFAVGDWVRSPDRQIEGTVEYIGWRQTRIRTFDKRPLYIPNSIFNNIAVENPSRMSNRRIYETIGIRYDDVAQMSSIVESVKSMLREHPEIDQTQTMIVNFNAFSASSIDFFVYTFTKTTDWIKFHEIKHEILLKIAEIIAEHSAEIAFPTSTLHVNMSEPQLSGIEQSN</sequence>